<name>A0A7C9HA77_9RHOB</name>
<dbReference type="RefSeq" id="WP_273248656.1">
    <property type="nucleotide sequence ID" value="NZ_VENJ01000006.1"/>
</dbReference>
<feature type="region of interest" description="Disordered" evidence="1">
    <location>
        <begin position="739"/>
        <end position="761"/>
    </location>
</feature>
<organism evidence="3 4">
    <name type="scientific">Sediminimonas qiaohouensis</name>
    <dbReference type="NCBI Taxonomy" id="552061"/>
    <lineage>
        <taxon>Bacteria</taxon>
        <taxon>Pseudomonadati</taxon>
        <taxon>Pseudomonadota</taxon>
        <taxon>Alphaproteobacteria</taxon>
        <taxon>Rhodobacterales</taxon>
        <taxon>Roseobacteraceae</taxon>
        <taxon>Sediminimonas</taxon>
    </lineage>
</organism>
<accession>A0A7C9HA77</accession>
<evidence type="ECO:0008006" key="5">
    <source>
        <dbReference type="Google" id="ProtNLM"/>
    </source>
</evidence>
<gene>
    <name evidence="3" type="ORF">FH759_05155</name>
</gene>
<reference evidence="3 4" key="1">
    <citation type="submission" date="2019-06" db="EMBL/GenBank/DDBJ databases">
        <title>Enrichment of Autotrophic Halophilic Microorganisms from Red Sea Brine Pool Using Microbial Electrosynthesis System.</title>
        <authorList>
            <person name="Alqahtani M.F."/>
            <person name="Bajracharya S."/>
            <person name="Katuri K.P."/>
            <person name="Ali M."/>
            <person name="Saikaly P.E."/>
        </authorList>
    </citation>
    <scope>NUCLEOTIDE SEQUENCE [LARGE SCALE GENOMIC DNA]</scope>
    <source>
        <strain evidence="3">MES6</strain>
    </source>
</reference>
<feature type="compositionally biased region" description="Low complexity" evidence="1">
    <location>
        <begin position="404"/>
        <end position="423"/>
    </location>
</feature>
<dbReference type="AlphaFoldDB" id="A0A7C9HA77"/>
<feature type="compositionally biased region" description="Basic and acidic residues" evidence="1">
    <location>
        <begin position="220"/>
        <end position="231"/>
    </location>
</feature>
<feature type="region of interest" description="Disordered" evidence="1">
    <location>
        <begin position="184"/>
        <end position="297"/>
    </location>
</feature>
<proteinExistence type="predicted"/>
<feature type="compositionally biased region" description="Low complexity" evidence="1">
    <location>
        <begin position="232"/>
        <end position="243"/>
    </location>
</feature>
<keyword evidence="2" id="KW-1133">Transmembrane helix</keyword>
<evidence type="ECO:0000313" key="4">
    <source>
        <dbReference type="Proteomes" id="UP000483078"/>
    </source>
</evidence>
<keyword evidence="2" id="KW-0812">Transmembrane</keyword>
<feature type="compositionally biased region" description="Pro residues" evidence="1">
    <location>
        <begin position="337"/>
        <end position="346"/>
    </location>
</feature>
<dbReference type="Proteomes" id="UP000483078">
    <property type="component" value="Unassembled WGS sequence"/>
</dbReference>
<keyword evidence="2" id="KW-0472">Membrane</keyword>
<evidence type="ECO:0000256" key="2">
    <source>
        <dbReference type="SAM" id="Phobius"/>
    </source>
</evidence>
<feature type="region of interest" description="Disordered" evidence="1">
    <location>
        <begin position="664"/>
        <end position="683"/>
    </location>
</feature>
<feature type="compositionally biased region" description="Pro residues" evidence="1">
    <location>
        <begin position="572"/>
        <end position="584"/>
    </location>
</feature>
<feature type="compositionally biased region" description="Basic and acidic residues" evidence="1">
    <location>
        <begin position="244"/>
        <end position="269"/>
    </location>
</feature>
<sequence length="914" mass="94824">MKPNFALTLSFDGIGLLHRVPSGWHLVGEVGLSSDDLAGELAVLRRTAQRLDSSGLSCKLVIPNEQIRYLTIDTPDEDDAARAQAASDAMDGATPYAVDELRIDWAADGERTHVAAVAQETLQEAEDFALEHQFGPVSFVAIPPDGAFVGEVFFGACSQVKDPVERDLDPIHIVGMAHLPAAGEPLFDTAKPPQDASDAPTIPPAPNAKATPEQSADQETPDKPAKSEAPAKKTAPKTPATGKPKTDKPKSDKPKTGKKPVTAERKADAPKAPAAPMPAFSSRRQAPSDDAGKSIDPAAMARTLVAKAAPRLTFGLRSGAGKKTAPKPSTKRSAPKPASPPPPRVPAAPKEAAAPAPKPDKTPTPAPPAGRAASEQFKGAARSLRGRTANAGSSTLSALTQPFRAAGATARRGASQSRQAARTGADRIKAGLSQAGQLVKRREKTPAPIKSDQASQAPLRSPAPRQTPQDEEQKMTIFGARAADSPGRAAIGGQTRNIGLILASAVLLALAGVGVWATIYSGNDTMGLFGERADVQDLPRASDDIAALSPPQGDAGATVQPPAPLEPAEAPETPPADTAPPPAAPQDEAEPGQTGEATDAAPQQTTSLIPRPDEAAARYAATGIWPAAPDAPEAPPVDPLGNLYLASLDRNVDFSDAVALPPADVLQADPSPRPQTAPALPGTRFDLDERGLVTATPEGTISPDGVMIYAGAPPVQPPRLRTSDTRVQDALRERLSGVRPKARPAGLVDGAAGEGEQSGLDAEDDTALAVIHPKRRPADIAAKARANAQANTANTANATAQAIDVSLKPEVRPDDLEPEVARRTASTVAPDIPTSSSVAKQATVKNALSMRKISLIGVYGKPSSRRALVRLGNGRFKKVQIGDSIDGGRVAAIGETELRYIKGGRNLVLEMPNG</sequence>
<feature type="compositionally biased region" description="Low complexity" evidence="1">
    <location>
        <begin position="270"/>
        <end position="279"/>
    </location>
</feature>
<feature type="compositionally biased region" description="Polar residues" evidence="1">
    <location>
        <begin position="390"/>
        <end position="400"/>
    </location>
</feature>
<evidence type="ECO:0000256" key="1">
    <source>
        <dbReference type="SAM" id="MobiDB-lite"/>
    </source>
</evidence>
<feature type="region of interest" description="Disordered" evidence="1">
    <location>
        <begin position="544"/>
        <end position="608"/>
    </location>
</feature>
<comment type="caution">
    <text evidence="3">The sequence shown here is derived from an EMBL/GenBank/DDBJ whole genome shotgun (WGS) entry which is preliminary data.</text>
</comment>
<feature type="transmembrane region" description="Helical" evidence="2">
    <location>
        <begin position="498"/>
        <end position="519"/>
    </location>
</feature>
<protein>
    <recommendedName>
        <fullName evidence="5">Type IV pilus biogenesis protein PilP</fullName>
    </recommendedName>
</protein>
<feature type="region of interest" description="Disordered" evidence="1">
    <location>
        <begin position="309"/>
        <end position="472"/>
    </location>
</feature>
<evidence type="ECO:0000313" key="3">
    <source>
        <dbReference type="EMBL" id="MTJ04069.1"/>
    </source>
</evidence>
<dbReference type="EMBL" id="VENJ01000006">
    <property type="protein sequence ID" value="MTJ04069.1"/>
    <property type="molecule type" value="Genomic_DNA"/>
</dbReference>